<feature type="transmembrane region" description="Helical" evidence="1">
    <location>
        <begin position="110"/>
        <end position="132"/>
    </location>
</feature>
<dbReference type="Proteomes" id="UP001328107">
    <property type="component" value="Unassembled WGS sequence"/>
</dbReference>
<dbReference type="PANTHER" id="PTHR22943:SF248">
    <property type="entry name" value="SEVEN TM RECEPTOR"/>
    <property type="match status" value="1"/>
</dbReference>
<evidence type="ECO:0000256" key="1">
    <source>
        <dbReference type="SAM" id="Phobius"/>
    </source>
</evidence>
<evidence type="ECO:0000313" key="2">
    <source>
        <dbReference type="EMBL" id="GMR44972.1"/>
    </source>
</evidence>
<keyword evidence="3" id="KW-1185">Reference proteome</keyword>
<dbReference type="InterPro" id="IPR019428">
    <property type="entry name" value="7TM_GPCR_serpentine_rcpt_Str"/>
</dbReference>
<name>A0AAN5CIC5_9BILA</name>
<feature type="transmembrane region" description="Helical" evidence="1">
    <location>
        <begin position="68"/>
        <end position="90"/>
    </location>
</feature>
<feature type="non-terminal residue" evidence="2">
    <location>
        <position position="294"/>
    </location>
</feature>
<keyword evidence="1" id="KW-1133">Transmembrane helix</keyword>
<keyword evidence="1" id="KW-0812">Transmembrane</keyword>
<reference evidence="3" key="1">
    <citation type="submission" date="2022-10" db="EMBL/GenBank/DDBJ databases">
        <title>Genome assembly of Pristionchus species.</title>
        <authorList>
            <person name="Yoshida K."/>
            <person name="Sommer R.J."/>
        </authorList>
    </citation>
    <scope>NUCLEOTIDE SEQUENCE [LARGE SCALE GENOMIC DNA]</scope>
    <source>
        <strain evidence="3">RS5460</strain>
    </source>
</reference>
<proteinExistence type="predicted"/>
<keyword evidence="1" id="KW-0472">Membrane</keyword>
<dbReference type="Gene3D" id="1.20.1070.10">
    <property type="entry name" value="Rhodopsin 7-helix transmembrane proteins"/>
    <property type="match status" value="1"/>
</dbReference>
<evidence type="ECO:0008006" key="4">
    <source>
        <dbReference type="Google" id="ProtNLM"/>
    </source>
</evidence>
<dbReference type="PANTHER" id="PTHR22943">
    <property type="entry name" value="7-TRANSMEMBRANE DOMAIN RECEPTOR C.ELEGANS"/>
    <property type="match status" value="1"/>
</dbReference>
<feature type="transmembrane region" description="Helical" evidence="1">
    <location>
        <begin position="222"/>
        <end position="248"/>
    </location>
</feature>
<feature type="transmembrane region" description="Helical" evidence="1">
    <location>
        <begin position="176"/>
        <end position="202"/>
    </location>
</feature>
<feature type="transmembrane region" description="Helical" evidence="1">
    <location>
        <begin position="27"/>
        <end position="45"/>
    </location>
</feature>
<feature type="transmembrane region" description="Helical" evidence="1">
    <location>
        <begin position="260"/>
        <end position="284"/>
    </location>
</feature>
<dbReference type="AlphaFoldDB" id="A0AAN5CIC5"/>
<comment type="caution">
    <text evidence="2">The sequence shown here is derived from an EMBL/GenBank/DDBJ whole genome shotgun (WGS) entry which is preliminary data.</text>
</comment>
<gene>
    <name evidence="2" type="ORF">PMAYCL1PPCAC_15167</name>
</gene>
<dbReference type="EMBL" id="BTRK01000004">
    <property type="protein sequence ID" value="GMR44972.1"/>
    <property type="molecule type" value="Genomic_DNA"/>
</dbReference>
<protein>
    <recommendedName>
        <fullName evidence="4">G protein-coupled receptor</fullName>
    </recommendedName>
</protein>
<sequence>MGIVSNLIALYLVHSKSRKNLTQYKKLLSIFLIADLFYTLLQDLLKPKIIVSGQLFLLFSLGSMNSKALLSIYCGCVSMSFVIISFNFVFRAIAISDKEYCHSNLNWKKLTIIVMIFIFQSLVWGALTHINFTYENSYKIPTRKYFASINYEFPDDPLNELIIFGVNQSKSISTGIIITIVYVETIVGVCVTGIIGSSIFIVKRLSSNTLSSTWRRFHKQLFISLIVQLMIPCFLLYIPCSLFVVMPFFGFASSYTTPPWLLTTVFSLYPIVDPLAIIFLIGDYRIAFVQLIRK</sequence>
<organism evidence="2 3">
    <name type="scientific">Pristionchus mayeri</name>
    <dbReference type="NCBI Taxonomy" id="1317129"/>
    <lineage>
        <taxon>Eukaryota</taxon>
        <taxon>Metazoa</taxon>
        <taxon>Ecdysozoa</taxon>
        <taxon>Nematoda</taxon>
        <taxon>Chromadorea</taxon>
        <taxon>Rhabditida</taxon>
        <taxon>Rhabditina</taxon>
        <taxon>Diplogasteromorpha</taxon>
        <taxon>Diplogasteroidea</taxon>
        <taxon>Neodiplogasteridae</taxon>
        <taxon>Pristionchus</taxon>
    </lineage>
</organism>
<evidence type="ECO:0000313" key="3">
    <source>
        <dbReference type="Proteomes" id="UP001328107"/>
    </source>
</evidence>
<dbReference type="SUPFAM" id="SSF81321">
    <property type="entry name" value="Family A G protein-coupled receptor-like"/>
    <property type="match status" value="1"/>
</dbReference>
<accession>A0AAN5CIC5</accession>
<dbReference type="Pfam" id="PF10326">
    <property type="entry name" value="7TM_GPCR_Str"/>
    <property type="match status" value="1"/>
</dbReference>